<reference evidence="3 4" key="1">
    <citation type="submission" date="2024-05" db="EMBL/GenBank/DDBJ databases">
        <title>Genetic variation in Jamaican populations of the coffee berry borer (Hypothenemus hampei).</title>
        <authorList>
            <person name="Errbii M."/>
            <person name="Myrie A."/>
        </authorList>
    </citation>
    <scope>NUCLEOTIDE SEQUENCE [LARGE SCALE GENOMIC DNA]</scope>
    <source>
        <strain evidence="3">JA-Hopewell-2020-01-JO</strain>
        <tissue evidence="3">Whole body</tissue>
    </source>
</reference>
<feature type="compositionally biased region" description="Basic and acidic residues" evidence="1">
    <location>
        <begin position="105"/>
        <end position="117"/>
    </location>
</feature>
<keyword evidence="2" id="KW-0732">Signal</keyword>
<dbReference type="AlphaFoldDB" id="A0ABD1ET99"/>
<accession>A0ABD1ET99</accession>
<proteinExistence type="predicted"/>
<gene>
    <name evidence="3" type="ORF">ABEB36_007007</name>
</gene>
<organism evidence="3 4">
    <name type="scientific">Hypothenemus hampei</name>
    <name type="common">Coffee berry borer</name>
    <dbReference type="NCBI Taxonomy" id="57062"/>
    <lineage>
        <taxon>Eukaryota</taxon>
        <taxon>Metazoa</taxon>
        <taxon>Ecdysozoa</taxon>
        <taxon>Arthropoda</taxon>
        <taxon>Hexapoda</taxon>
        <taxon>Insecta</taxon>
        <taxon>Pterygota</taxon>
        <taxon>Neoptera</taxon>
        <taxon>Endopterygota</taxon>
        <taxon>Coleoptera</taxon>
        <taxon>Polyphaga</taxon>
        <taxon>Cucujiformia</taxon>
        <taxon>Curculionidae</taxon>
        <taxon>Scolytinae</taxon>
        <taxon>Hypothenemus</taxon>
    </lineage>
</organism>
<evidence type="ECO:0000256" key="2">
    <source>
        <dbReference type="SAM" id="SignalP"/>
    </source>
</evidence>
<evidence type="ECO:0000313" key="4">
    <source>
        <dbReference type="Proteomes" id="UP001566132"/>
    </source>
</evidence>
<sequence length="141" mass="15958">MAKSVFFLLYLVLNLGNEIFSWDIENADSVSKCYSLQCPDDTVICGKTSEISPQDKSKLDVLIRCLDFYGNILKSKNDTELNPYGPNVYYKGTKFSAVIRLHDTDRELNNKDKKEPSNRNTTPFNPVPDSGPKSEVEDLNI</sequence>
<name>A0ABD1ET99_HYPHA</name>
<dbReference type="EMBL" id="JBDJPC010000005">
    <property type="protein sequence ID" value="KAL1501731.1"/>
    <property type="molecule type" value="Genomic_DNA"/>
</dbReference>
<evidence type="ECO:0000313" key="3">
    <source>
        <dbReference type="EMBL" id="KAL1501731.1"/>
    </source>
</evidence>
<feature type="compositionally biased region" description="Basic and acidic residues" evidence="1">
    <location>
        <begin position="132"/>
        <end position="141"/>
    </location>
</feature>
<evidence type="ECO:0000256" key="1">
    <source>
        <dbReference type="SAM" id="MobiDB-lite"/>
    </source>
</evidence>
<feature type="region of interest" description="Disordered" evidence="1">
    <location>
        <begin position="105"/>
        <end position="141"/>
    </location>
</feature>
<feature type="signal peptide" evidence="2">
    <location>
        <begin position="1"/>
        <end position="21"/>
    </location>
</feature>
<protein>
    <submittedName>
        <fullName evidence="3">Uncharacterized protein</fullName>
    </submittedName>
</protein>
<dbReference type="Proteomes" id="UP001566132">
    <property type="component" value="Unassembled WGS sequence"/>
</dbReference>
<comment type="caution">
    <text evidence="3">The sequence shown here is derived from an EMBL/GenBank/DDBJ whole genome shotgun (WGS) entry which is preliminary data.</text>
</comment>
<feature type="chain" id="PRO_5044825086" evidence="2">
    <location>
        <begin position="22"/>
        <end position="141"/>
    </location>
</feature>
<keyword evidence="4" id="KW-1185">Reference proteome</keyword>